<sequence>MENLIEKPLSRVYDEPVKCGGTNKQALIDFAKEYENSWCSEGSKASLIRPIIICMTSAWPPIIVGLTLGHRLSSNFLPTTVAQLWSFRPPSPADYGPSDFHLQTMVFPTSVAHRLPFFRLSSSNYGLSDLRRPPTMVLLTSFAR</sequence>
<dbReference type="AlphaFoldDB" id="A0ABD0U940"/>
<comment type="caution">
    <text evidence="1">The sequence shown here is derived from an EMBL/GenBank/DDBJ whole genome shotgun (WGS) entry which is preliminary data.</text>
</comment>
<gene>
    <name evidence="1" type="ORF">M5K25_023568</name>
</gene>
<dbReference type="EMBL" id="JANQDX010000017">
    <property type="protein sequence ID" value="KAL0909046.1"/>
    <property type="molecule type" value="Genomic_DNA"/>
</dbReference>
<accession>A0ABD0U940</accession>
<evidence type="ECO:0000313" key="2">
    <source>
        <dbReference type="Proteomes" id="UP001552299"/>
    </source>
</evidence>
<reference evidence="1 2" key="1">
    <citation type="journal article" date="2024" name="Plant Biotechnol. J.">
        <title>Dendrobium thyrsiflorum genome and its molecular insights into genes involved in important horticultural traits.</title>
        <authorList>
            <person name="Chen B."/>
            <person name="Wang J.Y."/>
            <person name="Zheng P.J."/>
            <person name="Li K.L."/>
            <person name="Liang Y.M."/>
            <person name="Chen X.F."/>
            <person name="Zhang C."/>
            <person name="Zhao X."/>
            <person name="He X."/>
            <person name="Zhang G.Q."/>
            <person name="Liu Z.J."/>
            <person name="Xu Q."/>
        </authorList>
    </citation>
    <scope>NUCLEOTIDE SEQUENCE [LARGE SCALE GENOMIC DNA]</scope>
    <source>
        <strain evidence="1">GZMU011</strain>
    </source>
</reference>
<keyword evidence="2" id="KW-1185">Reference proteome</keyword>
<organism evidence="1 2">
    <name type="scientific">Dendrobium thyrsiflorum</name>
    <name type="common">Pinecone-like raceme dendrobium</name>
    <name type="synonym">Orchid</name>
    <dbReference type="NCBI Taxonomy" id="117978"/>
    <lineage>
        <taxon>Eukaryota</taxon>
        <taxon>Viridiplantae</taxon>
        <taxon>Streptophyta</taxon>
        <taxon>Embryophyta</taxon>
        <taxon>Tracheophyta</taxon>
        <taxon>Spermatophyta</taxon>
        <taxon>Magnoliopsida</taxon>
        <taxon>Liliopsida</taxon>
        <taxon>Asparagales</taxon>
        <taxon>Orchidaceae</taxon>
        <taxon>Epidendroideae</taxon>
        <taxon>Malaxideae</taxon>
        <taxon>Dendrobiinae</taxon>
        <taxon>Dendrobium</taxon>
    </lineage>
</organism>
<dbReference type="Proteomes" id="UP001552299">
    <property type="component" value="Unassembled WGS sequence"/>
</dbReference>
<protein>
    <submittedName>
        <fullName evidence="1">Uncharacterized protein</fullName>
    </submittedName>
</protein>
<name>A0ABD0U940_DENTH</name>
<proteinExistence type="predicted"/>
<evidence type="ECO:0000313" key="1">
    <source>
        <dbReference type="EMBL" id="KAL0909046.1"/>
    </source>
</evidence>